<dbReference type="InterPro" id="IPR008271">
    <property type="entry name" value="Ser/Thr_kinase_AS"/>
</dbReference>
<keyword evidence="13" id="KW-1185">Reference proteome</keyword>
<keyword evidence="5 6" id="KW-0067">ATP-binding</keyword>
<feature type="coiled-coil region" evidence="7">
    <location>
        <begin position="377"/>
        <end position="407"/>
    </location>
</feature>
<dbReference type="Pfam" id="PF07714">
    <property type="entry name" value="PK_Tyr_Ser-Thr"/>
    <property type="match status" value="1"/>
</dbReference>
<dbReference type="PANTHER" id="PTHR44329:SF214">
    <property type="entry name" value="PROTEIN KINASE DOMAIN-CONTAINING PROTEIN"/>
    <property type="match status" value="1"/>
</dbReference>
<feature type="region of interest" description="Disordered" evidence="8">
    <location>
        <begin position="885"/>
        <end position="956"/>
    </location>
</feature>
<evidence type="ECO:0000256" key="9">
    <source>
        <dbReference type="SAM" id="Phobius"/>
    </source>
</evidence>
<dbReference type="PROSITE" id="PS00108">
    <property type="entry name" value="PROTEIN_KINASE_ST"/>
    <property type="match status" value="1"/>
</dbReference>
<dbReference type="AlphaFoldDB" id="A0A383VFW0"/>
<feature type="transmembrane region" description="Helical" evidence="9">
    <location>
        <begin position="45"/>
        <end position="70"/>
    </location>
</feature>
<feature type="transmembrane region" description="Helical" evidence="9">
    <location>
        <begin position="348"/>
        <end position="371"/>
    </location>
</feature>
<accession>A0A383VFW0</accession>
<dbReference type="SUPFAM" id="SSF56112">
    <property type="entry name" value="Protein kinase-like (PK-like)"/>
    <property type="match status" value="1"/>
</dbReference>
<dbReference type="InterPro" id="IPR011009">
    <property type="entry name" value="Kinase-like_dom_sf"/>
</dbReference>
<dbReference type="Gene3D" id="1.10.510.10">
    <property type="entry name" value="Transferase(Phosphotransferase) domain 1"/>
    <property type="match status" value="1"/>
</dbReference>
<dbReference type="PROSITE" id="PS50011">
    <property type="entry name" value="PROTEIN_KINASE_DOM"/>
    <property type="match status" value="1"/>
</dbReference>
<feature type="domain" description="CHASE" evidence="11">
    <location>
        <begin position="147"/>
        <end position="258"/>
    </location>
</feature>
<proteinExistence type="predicted"/>
<keyword evidence="3 6" id="KW-0547">Nucleotide-binding</keyword>
<keyword evidence="7" id="KW-0175">Coiled coil</keyword>
<evidence type="ECO:0000256" key="8">
    <source>
        <dbReference type="SAM" id="MobiDB-lite"/>
    </source>
</evidence>
<dbReference type="EMBL" id="FNXT01000368">
    <property type="protein sequence ID" value="SZX64081.1"/>
    <property type="molecule type" value="Genomic_DNA"/>
</dbReference>
<dbReference type="PROSITE" id="PS50839">
    <property type="entry name" value="CHASE"/>
    <property type="match status" value="1"/>
</dbReference>
<evidence type="ECO:0000256" key="5">
    <source>
        <dbReference type="ARBA" id="ARBA00022840"/>
    </source>
</evidence>
<evidence type="ECO:0000313" key="12">
    <source>
        <dbReference type="EMBL" id="SZX64081.1"/>
    </source>
</evidence>
<organism evidence="12 13">
    <name type="scientific">Tetradesmus obliquus</name>
    <name type="common">Green alga</name>
    <name type="synonym">Acutodesmus obliquus</name>
    <dbReference type="NCBI Taxonomy" id="3088"/>
    <lineage>
        <taxon>Eukaryota</taxon>
        <taxon>Viridiplantae</taxon>
        <taxon>Chlorophyta</taxon>
        <taxon>core chlorophytes</taxon>
        <taxon>Chlorophyceae</taxon>
        <taxon>CS clade</taxon>
        <taxon>Sphaeropleales</taxon>
        <taxon>Scenedesmaceae</taxon>
        <taxon>Tetradesmus</taxon>
    </lineage>
</organism>
<reference evidence="12 13" key="1">
    <citation type="submission" date="2016-10" db="EMBL/GenBank/DDBJ databases">
        <authorList>
            <person name="Cai Z."/>
        </authorList>
    </citation>
    <scope>NUCLEOTIDE SEQUENCE [LARGE SCALE GENOMIC DNA]</scope>
</reference>
<dbReference type="InterPro" id="IPR006189">
    <property type="entry name" value="CHASE_dom"/>
</dbReference>
<evidence type="ECO:0000259" key="11">
    <source>
        <dbReference type="PROSITE" id="PS50839"/>
    </source>
</evidence>
<keyword evidence="2" id="KW-0808">Transferase</keyword>
<dbReference type="SMART" id="SM00220">
    <property type="entry name" value="S_TKc"/>
    <property type="match status" value="1"/>
</dbReference>
<dbReference type="Proteomes" id="UP000256970">
    <property type="component" value="Unassembled WGS sequence"/>
</dbReference>
<feature type="compositionally biased region" description="Basic and acidic residues" evidence="8">
    <location>
        <begin position="885"/>
        <end position="896"/>
    </location>
</feature>
<dbReference type="GO" id="GO:0005524">
    <property type="term" value="F:ATP binding"/>
    <property type="evidence" value="ECO:0007669"/>
    <property type="project" value="UniProtKB-UniRule"/>
</dbReference>
<dbReference type="InterPro" id="IPR000719">
    <property type="entry name" value="Prot_kinase_dom"/>
</dbReference>
<dbReference type="InterPro" id="IPR051681">
    <property type="entry name" value="Ser/Thr_Kinases-Pseudokinases"/>
</dbReference>
<dbReference type="SMART" id="SM01079">
    <property type="entry name" value="CHASE"/>
    <property type="match status" value="1"/>
</dbReference>
<dbReference type="GO" id="GO:0004674">
    <property type="term" value="F:protein serine/threonine kinase activity"/>
    <property type="evidence" value="ECO:0007669"/>
    <property type="project" value="UniProtKB-KW"/>
</dbReference>
<keyword evidence="9" id="KW-0812">Transmembrane</keyword>
<dbReference type="STRING" id="3088.A0A383VFW0"/>
<evidence type="ECO:0000256" key="6">
    <source>
        <dbReference type="PROSITE-ProRule" id="PRU10141"/>
    </source>
</evidence>
<evidence type="ECO:0000256" key="3">
    <source>
        <dbReference type="ARBA" id="ARBA00022741"/>
    </source>
</evidence>
<evidence type="ECO:0000313" key="13">
    <source>
        <dbReference type="Proteomes" id="UP000256970"/>
    </source>
</evidence>
<sequence>MGKPLTPSEVVLDVNEKVLQQSKPKGCRARGCVSDYWSNVRARPAFMLLVPVLVFCVLCSLGIVGVKLGADQFEAETRARAQSVAMDWASSFRMSAERVFTPLVTLDIIIQRYPDVAQLKKVFPEAAKQLFDRVNADRAVIQELQVSPMGVIELIYPLNAATENGLGLDIFAQPALRGGALKTLEAHDIVLNGPLQLVGSNFAAVARIPIFIANASLSEDFGSNKTLPTNCSAPLCFNPASREKFWGFATAISPMDDLRAGNDSRLDLFKQSNYRWAMTRPYTATERDNSKLFKPQSTLPLNGEFVFSNSSTWPGRQAVQSTIHIANADWQVFLEPAAGWRPAWEKGLAATAVLGAGIIGVLVGTILASWAQQQKLLGEVMERNEQLAETTAKLQEEKMRLDALLVRQYNLVAVLGRAAGKDGGKDRDRDVNGGSGTGGGSPDNSTSASREGLTLDRIEAMRRQLAVNTNTALQDIGSIQQLELLGKGTFGKVYKGLWRGTVVAVKTMLLPSNMSGSEKREKMAVMEAAISSSLSHPNVVQTYTYAIRAIRELPEEGTGSPRSGEPSAAPTTSPSASESARLESLRLSSTSVPALHSYEVRLVLEFCDKGCLREALDAGAFLLAGGGVNYAAILDTAADVAKAMLHLHSLNVLHSDLKAQNVMMASGNSDGRGVVAKVGDFGLSLKMDHTATHISSVYQGTLTHMAPEVMLSGRVSKAADVYAFGITLWELYTGRRAFEGVPRALLGHQVTREALRPKFPPGTPLQYKTLAERCWHTDWEKRPEFSGVLSELLAMRAADPRRTPAISLLMRQQQHELDDEKNDAFLAAAGRNSNSNHSPMLGVGLPAAAAAAAAAAAGLERPGSVYLEHSLEDSELLVMRTMSDWSHEGQQHDDPHGSAGGSSSSMLEQQQQQPGGSYHRSRSTKMPQIDEVEGEAGSEGEGEGGQQQGQQSVPPA</sequence>
<evidence type="ECO:0000259" key="10">
    <source>
        <dbReference type="PROSITE" id="PS50011"/>
    </source>
</evidence>
<dbReference type="PANTHER" id="PTHR44329">
    <property type="entry name" value="SERINE/THREONINE-PROTEIN KINASE TNNI3K-RELATED"/>
    <property type="match status" value="1"/>
</dbReference>
<feature type="compositionally biased region" description="Basic and acidic residues" evidence="8">
    <location>
        <begin position="419"/>
        <end position="431"/>
    </location>
</feature>
<feature type="compositionally biased region" description="Low complexity" evidence="8">
    <location>
        <begin position="565"/>
        <end position="579"/>
    </location>
</feature>
<dbReference type="Gene3D" id="3.30.200.20">
    <property type="entry name" value="Phosphorylase Kinase, domain 1"/>
    <property type="match status" value="1"/>
</dbReference>
<dbReference type="InterPro" id="IPR017441">
    <property type="entry name" value="Protein_kinase_ATP_BS"/>
</dbReference>
<name>A0A383VFW0_TETOB</name>
<keyword evidence="9" id="KW-0472">Membrane</keyword>
<keyword evidence="9" id="KW-1133">Transmembrane helix</keyword>
<protein>
    <recommendedName>
        <fullName evidence="14">Protein kinase domain-containing protein</fullName>
    </recommendedName>
</protein>
<feature type="binding site" evidence="6">
    <location>
        <position position="506"/>
    </location>
    <ligand>
        <name>ATP</name>
        <dbReference type="ChEBI" id="CHEBI:30616"/>
    </ligand>
</feature>
<keyword evidence="1" id="KW-0723">Serine/threonine-protein kinase</keyword>
<feature type="domain" description="Protein kinase" evidence="10">
    <location>
        <begin position="479"/>
        <end position="793"/>
    </location>
</feature>
<evidence type="ECO:0008006" key="14">
    <source>
        <dbReference type="Google" id="ProtNLM"/>
    </source>
</evidence>
<feature type="region of interest" description="Disordered" evidence="8">
    <location>
        <begin position="555"/>
        <end position="582"/>
    </location>
</feature>
<evidence type="ECO:0000256" key="4">
    <source>
        <dbReference type="ARBA" id="ARBA00022777"/>
    </source>
</evidence>
<dbReference type="PROSITE" id="PS00107">
    <property type="entry name" value="PROTEIN_KINASE_ATP"/>
    <property type="match status" value="1"/>
</dbReference>
<evidence type="ECO:0000256" key="2">
    <source>
        <dbReference type="ARBA" id="ARBA00022679"/>
    </source>
</evidence>
<evidence type="ECO:0000256" key="1">
    <source>
        <dbReference type="ARBA" id="ARBA00022527"/>
    </source>
</evidence>
<gene>
    <name evidence="12" type="ORF">BQ4739_LOCUS4607</name>
</gene>
<feature type="compositionally biased region" description="Acidic residues" evidence="8">
    <location>
        <begin position="930"/>
        <end position="942"/>
    </location>
</feature>
<feature type="compositionally biased region" description="Low complexity" evidence="8">
    <location>
        <begin position="901"/>
        <end position="917"/>
    </location>
</feature>
<keyword evidence="4" id="KW-0418">Kinase</keyword>
<feature type="region of interest" description="Disordered" evidence="8">
    <location>
        <begin position="419"/>
        <end position="451"/>
    </location>
</feature>
<dbReference type="Pfam" id="PF00069">
    <property type="entry name" value="Pkinase"/>
    <property type="match status" value="1"/>
</dbReference>
<dbReference type="InterPro" id="IPR001245">
    <property type="entry name" value="Ser-Thr/Tyr_kinase_cat_dom"/>
</dbReference>
<evidence type="ECO:0000256" key="7">
    <source>
        <dbReference type="SAM" id="Coils"/>
    </source>
</evidence>
<dbReference type="PRINTS" id="PR00109">
    <property type="entry name" value="TYRKINASE"/>
</dbReference>